<dbReference type="SUPFAM" id="SSF49785">
    <property type="entry name" value="Galactose-binding domain-like"/>
    <property type="match status" value="1"/>
</dbReference>
<keyword evidence="2" id="KW-1185">Reference proteome</keyword>
<dbReference type="AlphaFoldDB" id="A0A7M5VFT8"/>
<organism evidence="1 2">
    <name type="scientific">Clytia hemisphaerica</name>
    <dbReference type="NCBI Taxonomy" id="252671"/>
    <lineage>
        <taxon>Eukaryota</taxon>
        <taxon>Metazoa</taxon>
        <taxon>Cnidaria</taxon>
        <taxon>Hydrozoa</taxon>
        <taxon>Hydroidolina</taxon>
        <taxon>Leptothecata</taxon>
        <taxon>Obeliida</taxon>
        <taxon>Clytiidae</taxon>
        <taxon>Clytia</taxon>
    </lineage>
</organism>
<reference evidence="1" key="1">
    <citation type="submission" date="2021-01" db="UniProtKB">
        <authorList>
            <consortium name="EnsemblMetazoa"/>
        </authorList>
    </citation>
    <scope>IDENTIFICATION</scope>
</reference>
<accession>A0A7M5VFT8</accession>
<protein>
    <submittedName>
        <fullName evidence="1">Uncharacterized protein</fullName>
    </submittedName>
</protein>
<dbReference type="PANTHER" id="PTHR45713:SF6">
    <property type="entry name" value="F5_8 TYPE C DOMAIN-CONTAINING PROTEIN"/>
    <property type="match status" value="1"/>
</dbReference>
<dbReference type="Proteomes" id="UP000594262">
    <property type="component" value="Unplaced"/>
</dbReference>
<evidence type="ECO:0000313" key="1">
    <source>
        <dbReference type="EnsemblMetazoa" id="CLYHEMP010064.1"/>
    </source>
</evidence>
<dbReference type="PANTHER" id="PTHR45713">
    <property type="entry name" value="FTP DOMAIN-CONTAINING PROTEIN"/>
    <property type="match status" value="1"/>
</dbReference>
<dbReference type="Pfam" id="PF22633">
    <property type="entry name" value="F5_F8_type_C_2"/>
    <property type="match status" value="1"/>
</dbReference>
<dbReference type="OrthoDB" id="547680at2759"/>
<sequence length="177" mass="20662">MNCRLPQNTLSVIGARRYRDSWWQVRLHALSKVESVIIYNREDCCSDQLSDADIMVNYITNEYYMHMTEVKFNETGNMENVKVKEFTSKASRFGHIVQIKKQKSNIPLSLCEVEVYGKKVTKEEMKKIQTEEACEFLKQRVKGKTIDDFTQNVIDMTCRGSTNYFLPGELTMYIGRT</sequence>
<name>A0A7M5VFT8_9CNID</name>
<dbReference type="InterPro" id="IPR051941">
    <property type="entry name" value="BG_Antigen-Binding_Lectin"/>
</dbReference>
<dbReference type="EnsemblMetazoa" id="CLYHEMT010064.1">
    <property type="protein sequence ID" value="CLYHEMP010064.1"/>
    <property type="gene ID" value="CLYHEMG010064"/>
</dbReference>
<evidence type="ECO:0000313" key="2">
    <source>
        <dbReference type="Proteomes" id="UP000594262"/>
    </source>
</evidence>
<dbReference type="InterPro" id="IPR008979">
    <property type="entry name" value="Galactose-bd-like_sf"/>
</dbReference>
<dbReference type="Gene3D" id="2.60.120.260">
    <property type="entry name" value="Galactose-binding domain-like"/>
    <property type="match status" value="1"/>
</dbReference>
<proteinExistence type="predicted"/>